<keyword evidence="11 12" id="KW-0407">Ion channel</keyword>
<reference evidence="13 14" key="1">
    <citation type="submission" date="2015-01" db="EMBL/GenBank/DDBJ databases">
        <title>Comparative genomics of non-oral Prevotella species.</title>
        <authorList>
            <person name="Accetto T."/>
            <person name="Nograsek B."/>
            <person name="Avgustin G."/>
        </authorList>
    </citation>
    <scope>NUCLEOTIDE SEQUENCE [LARGE SCALE GENOMIC DNA]</scope>
    <source>
        <strain evidence="13 14">P5-119</strain>
    </source>
</reference>
<keyword evidence="8 12" id="KW-1133">Transmembrane helix</keyword>
<dbReference type="NCBIfam" id="NF001843">
    <property type="entry name" value="PRK00567.1-4"/>
    <property type="match status" value="1"/>
</dbReference>
<name>A0A0D0I8I4_9BACT</name>
<dbReference type="AlphaFoldDB" id="A0A0D0I8I4"/>
<dbReference type="GO" id="GO:0008381">
    <property type="term" value="F:mechanosensitive monoatomic ion channel activity"/>
    <property type="evidence" value="ECO:0007669"/>
    <property type="project" value="UniProtKB-UniRule"/>
</dbReference>
<dbReference type="GO" id="GO:0005886">
    <property type="term" value="C:plasma membrane"/>
    <property type="evidence" value="ECO:0007669"/>
    <property type="project" value="UniProtKB-SubCell"/>
</dbReference>
<evidence type="ECO:0000256" key="4">
    <source>
        <dbReference type="ARBA" id="ARBA00022448"/>
    </source>
</evidence>
<dbReference type="Pfam" id="PF01741">
    <property type="entry name" value="MscL"/>
    <property type="match status" value="1"/>
</dbReference>
<dbReference type="FunFam" id="1.10.1200.120:FF:000001">
    <property type="entry name" value="Large-conductance mechanosensitive channel"/>
    <property type="match status" value="1"/>
</dbReference>
<evidence type="ECO:0000256" key="6">
    <source>
        <dbReference type="ARBA" id="ARBA00022519"/>
    </source>
</evidence>
<keyword evidence="5 12" id="KW-1003">Cell membrane</keyword>
<gene>
    <name evidence="12 13" type="primary">mscL</name>
    <name evidence="13" type="ORF">ST44_00455</name>
</gene>
<evidence type="ECO:0000313" key="14">
    <source>
        <dbReference type="Proteomes" id="UP000032046"/>
    </source>
</evidence>
<keyword evidence="9 12" id="KW-0406">Ion transport</keyword>
<evidence type="ECO:0000256" key="5">
    <source>
        <dbReference type="ARBA" id="ARBA00022475"/>
    </source>
</evidence>
<dbReference type="NCBIfam" id="TIGR00220">
    <property type="entry name" value="mscL"/>
    <property type="match status" value="1"/>
</dbReference>
<dbReference type="PANTHER" id="PTHR30266:SF2">
    <property type="entry name" value="LARGE-CONDUCTANCE MECHANOSENSITIVE CHANNEL"/>
    <property type="match status" value="1"/>
</dbReference>
<protein>
    <recommendedName>
        <fullName evidence="12">Large-conductance mechanosensitive channel</fullName>
    </recommendedName>
</protein>
<dbReference type="EMBL" id="JXQK01000008">
    <property type="protein sequence ID" value="KIP64906.1"/>
    <property type="molecule type" value="Genomic_DNA"/>
</dbReference>
<dbReference type="InterPro" id="IPR036019">
    <property type="entry name" value="MscL_channel"/>
</dbReference>
<comment type="similarity">
    <text evidence="2 12">Belongs to the MscL family.</text>
</comment>
<dbReference type="PANTHER" id="PTHR30266">
    <property type="entry name" value="MECHANOSENSITIVE CHANNEL MSCL"/>
    <property type="match status" value="1"/>
</dbReference>
<comment type="function">
    <text evidence="12">Channel that opens in response to stretch forces in the membrane lipid bilayer. May participate in the regulation of osmotic pressure changes within the cell.</text>
</comment>
<evidence type="ECO:0000256" key="9">
    <source>
        <dbReference type="ARBA" id="ARBA00023065"/>
    </source>
</evidence>
<comment type="subunit">
    <text evidence="3 12">Homopentamer.</text>
</comment>
<comment type="caution">
    <text evidence="13">The sequence shown here is derived from an EMBL/GenBank/DDBJ whole genome shotgun (WGS) entry which is preliminary data.</text>
</comment>
<comment type="caution">
    <text evidence="12">Lacks conserved residue(s) required for the propagation of feature annotation.</text>
</comment>
<dbReference type="OrthoDB" id="9810350at2"/>
<keyword evidence="7 12" id="KW-0812">Transmembrane</keyword>
<keyword evidence="10 12" id="KW-0472">Membrane</keyword>
<dbReference type="SUPFAM" id="SSF81330">
    <property type="entry name" value="Gated mechanosensitive channel"/>
    <property type="match status" value="1"/>
</dbReference>
<evidence type="ECO:0000256" key="10">
    <source>
        <dbReference type="ARBA" id="ARBA00023136"/>
    </source>
</evidence>
<evidence type="ECO:0000256" key="2">
    <source>
        <dbReference type="ARBA" id="ARBA00007254"/>
    </source>
</evidence>
<dbReference type="InterPro" id="IPR037673">
    <property type="entry name" value="MSC/AndL"/>
</dbReference>
<evidence type="ECO:0000256" key="11">
    <source>
        <dbReference type="ARBA" id="ARBA00023303"/>
    </source>
</evidence>
<sequence>MGKFINEFKEFAVKGNAVDMAVGVIIGGAFGKIISSIVNDIIMPPIGWLIGGVNFRDLKVTLPSVDVGIEKLQPATINYGNFLQTTFDFIIIALCVFMLIKGINKMARKKKEEEKKEETVAATTPTKEELLLTEIRDLLKANKA</sequence>
<feature type="transmembrane region" description="Helical" evidence="12">
    <location>
        <begin position="82"/>
        <end position="100"/>
    </location>
</feature>
<evidence type="ECO:0000256" key="1">
    <source>
        <dbReference type="ARBA" id="ARBA00004651"/>
    </source>
</evidence>
<accession>A0A0D0I8I4</accession>
<keyword evidence="14" id="KW-1185">Reference proteome</keyword>
<organism evidence="13 14">
    <name type="scientific">Prevotella pectinovora</name>
    <dbReference type="NCBI Taxonomy" id="1602169"/>
    <lineage>
        <taxon>Bacteria</taxon>
        <taxon>Pseudomonadati</taxon>
        <taxon>Bacteroidota</taxon>
        <taxon>Bacteroidia</taxon>
        <taxon>Bacteroidales</taxon>
        <taxon>Prevotellaceae</taxon>
        <taxon>Prevotella</taxon>
    </lineage>
</organism>
<evidence type="ECO:0000313" key="13">
    <source>
        <dbReference type="EMBL" id="KIP64906.1"/>
    </source>
</evidence>
<proteinExistence type="inferred from homology"/>
<dbReference type="Proteomes" id="UP000032046">
    <property type="component" value="Unassembled WGS sequence"/>
</dbReference>
<evidence type="ECO:0000256" key="7">
    <source>
        <dbReference type="ARBA" id="ARBA00022692"/>
    </source>
</evidence>
<dbReference type="HAMAP" id="MF_00115">
    <property type="entry name" value="MscL"/>
    <property type="match status" value="1"/>
</dbReference>
<dbReference type="STRING" id="1602171.ST44_00455"/>
<dbReference type="InterPro" id="IPR001185">
    <property type="entry name" value="MS_channel"/>
</dbReference>
<evidence type="ECO:0000256" key="8">
    <source>
        <dbReference type="ARBA" id="ARBA00022989"/>
    </source>
</evidence>
<evidence type="ECO:0000256" key="3">
    <source>
        <dbReference type="ARBA" id="ARBA00011255"/>
    </source>
</evidence>
<keyword evidence="4 12" id="KW-0813">Transport</keyword>
<comment type="subcellular location">
    <subcellularLocation>
        <location evidence="1 12">Cell membrane</location>
        <topology evidence="1 12">Multi-pass membrane protein</topology>
    </subcellularLocation>
</comment>
<dbReference type="RefSeq" id="WP_022315968.1">
    <property type="nucleotide sequence ID" value="NZ_JAXESS010000006.1"/>
</dbReference>
<dbReference type="Gene3D" id="1.10.1200.120">
    <property type="entry name" value="Large-conductance mechanosensitive channel, MscL, domain 1"/>
    <property type="match status" value="1"/>
</dbReference>
<dbReference type="PRINTS" id="PR01264">
    <property type="entry name" value="MECHCHANNEL"/>
</dbReference>
<evidence type="ECO:0000256" key="12">
    <source>
        <dbReference type="HAMAP-Rule" id="MF_00115"/>
    </source>
</evidence>
<keyword evidence="6" id="KW-0997">Cell inner membrane</keyword>